<name>A0A418PMR0_9BACT</name>
<dbReference type="RefSeq" id="WP_119479335.1">
    <property type="nucleotide sequence ID" value="NZ_QXML01000012.1"/>
</dbReference>
<keyword evidence="2" id="KW-1185">Reference proteome</keyword>
<dbReference type="EMBL" id="QXML01000012">
    <property type="protein sequence ID" value="RIW12770.1"/>
    <property type="molecule type" value="Genomic_DNA"/>
</dbReference>
<dbReference type="Proteomes" id="UP000283522">
    <property type="component" value="Unassembled WGS sequence"/>
</dbReference>
<dbReference type="AlphaFoldDB" id="A0A418PMR0"/>
<gene>
    <name evidence="1" type="ORF">D0X99_18430</name>
</gene>
<comment type="caution">
    <text evidence="1">The sequence shown here is derived from an EMBL/GenBank/DDBJ whole genome shotgun (WGS) entry which is preliminary data.</text>
</comment>
<evidence type="ECO:0000313" key="2">
    <source>
        <dbReference type="Proteomes" id="UP000283522"/>
    </source>
</evidence>
<organism evidence="1 2">
    <name type="scientific">Algoriphagus lacus</name>
    <dbReference type="NCBI Taxonomy" id="2056311"/>
    <lineage>
        <taxon>Bacteria</taxon>
        <taxon>Pseudomonadati</taxon>
        <taxon>Bacteroidota</taxon>
        <taxon>Cytophagia</taxon>
        <taxon>Cytophagales</taxon>
        <taxon>Cyclobacteriaceae</taxon>
        <taxon>Algoriphagus</taxon>
    </lineage>
</organism>
<evidence type="ECO:0000313" key="1">
    <source>
        <dbReference type="EMBL" id="RIW12770.1"/>
    </source>
</evidence>
<reference evidence="1 2" key="1">
    <citation type="submission" date="2018-09" db="EMBL/GenBank/DDBJ databases">
        <authorList>
            <person name="Wang X."/>
            <person name="Du Z."/>
        </authorList>
    </citation>
    <scope>NUCLEOTIDE SEQUENCE [LARGE SCALE GENOMIC DNA]</scope>
    <source>
        <strain evidence="1 2">N3</strain>
    </source>
</reference>
<protein>
    <submittedName>
        <fullName evidence="1">Uncharacterized protein</fullName>
    </submittedName>
</protein>
<proteinExistence type="predicted"/>
<accession>A0A418PMR0</accession>
<sequence>MEIKLTEAELQFLAENNAGEGIRLAITGSDEFRVIHPKAEVACKLDGFFDRSIVISYDLGFWKNLFVRWFVKFEKEGILWNKKEKQIELDPFKFLPEKEKKATEEFRIQGISLQPGWLVIQLGIIPDLYKKALQISSEGS</sequence>
<dbReference type="OrthoDB" id="826068at2"/>